<dbReference type="FunFam" id="3.40.1280.10:FF:000001">
    <property type="entry name" value="tRNA (guanine-N(1)-)-methyltransferase"/>
    <property type="match status" value="1"/>
</dbReference>
<comment type="subunit">
    <text evidence="4 15 17">Homodimer.</text>
</comment>
<dbReference type="InterPro" id="IPR029028">
    <property type="entry name" value="Alpha/beta_knot_MTases"/>
</dbReference>
<reference evidence="19 20" key="1">
    <citation type="journal article" date="2016" name="Nat. Commun.">
        <title>Thousands of microbial genomes shed light on interconnected biogeochemical processes in an aquifer system.</title>
        <authorList>
            <person name="Anantharaman K."/>
            <person name="Brown C.T."/>
            <person name="Hug L.A."/>
            <person name="Sharon I."/>
            <person name="Castelle C.J."/>
            <person name="Probst A.J."/>
            <person name="Thomas B.C."/>
            <person name="Singh A."/>
            <person name="Wilkins M.J."/>
            <person name="Karaoz U."/>
            <person name="Brodie E.L."/>
            <person name="Williams K.H."/>
            <person name="Hubbard S.S."/>
            <person name="Banfield J.F."/>
        </authorList>
    </citation>
    <scope>NUCLEOTIDE SEQUENCE [LARGE SCALE GENOMIC DNA]</scope>
</reference>
<keyword evidence="8 15" id="KW-0489">Methyltransferase</keyword>
<keyword evidence="9 15" id="KW-0808">Transferase</keyword>
<evidence type="ECO:0000259" key="18">
    <source>
        <dbReference type="Pfam" id="PF01746"/>
    </source>
</evidence>
<accession>A0A1G2IW45</accession>
<name>A0A1G2IW45_9BACT</name>
<evidence type="ECO:0000256" key="1">
    <source>
        <dbReference type="ARBA" id="ARBA00002634"/>
    </source>
</evidence>
<comment type="subcellular location">
    <subcellularLocation>
        <location evidence="2 15 17">Cytoplasm</location>
    </subcellularLocation>
</comment>
<evidence type="ECO:0000256" key="13">
    <source>
        <dbReference type="ARBA" id="ARBA00033392"/>
    </source>
</evidence>
<dbReference type="PANTHER" id="PTHR46417">
    <property type="entry name" value="TRNA (GUANINE-N(1)-)-METHYLTRANSFERASE"/>
    <property type="match status" value="1"/>
</dbReference>
<dbReference type="PIRSF" id="PIRSF000386">
    <property type="entry name" value="tRNA_mtase"/>
    <property type="match status" value="1"/>
</dbReference>
<dbReference type="HAMAP" id="MF_00605">
    <property type="entry name" value="TrmD"/>
    <property type="match status" value="1"/>
</dbReference>
<evidence type="ECO:0000256" key="16">
    <source>
        <dbReference type="PIRSR" id="PIRSR000386-1"/>
    </source>
</evidence>
<evidence type="ECO:0000313" key="20">
    <source>
        <dbReference type="Proteomes" id="UP000178650"/>
    </source>
</evidence>
<evidence type="ECO:0000256" key="5">
    <source>
        <dbReference type="ARBA" id="ARBA00012807"/>
    </source>
</evidence>
<dbReference type="STRING" id="1802223.A2358_03705"/>
<evidence type="ECO:0000256" key="9">
    <source>
        <dbReference type="ARBA" id="ARBA00022679"/>
    </source>
</evidence>
<comment type="function">
    <text evidence="1 15 17">Specifically methylates guanosine-37 in various tRNAs.</text>
</comment>
<dbReference type="CDD" id="cd18080">
    <property type="entry name" value="TrmD-like"/>
    <property type="match status" value="1"/>
</dbReference>
<dbReference type="SUPFAM" id="SSF75217">
    <property type="entry name" value="alpha/beta knot"/>
    <property type="match status" value="1"/>
</dbReference>
<dbReference type="InterPro" id="IPR002649">
    <property type="entry name" value="tRNA_m1G_MeTrfase_TrmD"/>
</dbReference>
<gene>
    <name evidence="15" type="primary">trmD</name>
    <name evidence="19" type="ORF">A2358_03705</name>
</gene>
<protein>
    <recommendedName>
        <fullName evidence="6 15">tRNA (guanine-N(1)-)-methyltransferase</fullName>
        <ecNumber evidence="5 15">2.1.1.228</ecNumber>
    </recommendedName>
    <alternativeName>
        <fullName evidence="12 15">M1G-methyltransferase</fullName>
    </alternativeName>
    <alternativeName>
        <fullName evidence="13 15">tRNA [GM37] methyltransferase</fullName>
    </alternativeName>
</protein>
<dbReference type="InterPro" id="IPR023148">
    <property type="entry name" value="tRNA_m1G_MeTrfase_C_sf"/>
</dbReference>
<evidence type="ECO:0000256" key="11">
    <source>
        <dbReference type="ARBA" id="ARBA00022694"/>
    </source>
</evidence>
<dbReference type="Gene3D" id="1.10.1270.20">
    <property type="entry name" value="tRNA(m1g37)methyltransferase, domain 2"/>
    <property type="match status" value="1"/>
</dbReference>
<dbReference type="GO" id="GO:0005829">
    <property type="term" value="C:cytosol"/>
    <property type="evidence" value="ECO:0007669"/>
    <property type="project" value="TreeGrafter"/>
</dbReference>
<dbReference type="InterPro" id="IPR029026">
    <property type="entry name" value="tRNA_m1G_MTases_N"/>
</dbReference>
<dbReference type="EC" id="2.1.1.228" evidence="5 15"/>
<dbReference type="PANTHER" id="PTHR46417:SF1">
    <property type="entry name" value="TRNA (GUANINE-N(1)-)-METHYLTRANSFERASE"/>
    <property type="match status" value="1"/>
</dbReference>
<dbReference type="Proteomes" id="UP000178650">
    <property type="component" value="Unassembled WGS sequence"/>
</dbReference>
<keyword evidence="10 15" id="KW-0949">S-adenosyl-L-methionine</keyword>
<evidence type="ECO:0000256" key="14">
    <source>
        <dbReference type="ARBA" id="ARBA00047783"/>
    </source>
</evidence>
<comment type="caution">
    <text evidence="15">Lacks conserved residue(s) required for the propagation of feature annotation.</text>
</comment>
<dbReference type="NCBIfam" id="NF000648">
    <property type="entry name" value="PRK00026.1"/>
    <property type="match status" value="1"/>
</dbReference>
<dbReference type="AlphaFoldDB" id="A0A1G2IW45"/>
<feature type="domain" description="tRNA methyltransferase TRMD/TRM10-type" evidence="18">
    <location>
        <begin position="2"/>
        <end position="244"/>
    </location>
</feature>
<comment type="similarity">
    <text evidence="3 15 17">Belongs to the RNA methyltransferase TrmD family.</text>
</comment>
<sequence length="249" mass="28617">MLRFDIITIFPEMFKSYLGESLIARAQEKKFIKINVHNLRRWTNDNHKTVDDRPYGGGLGMVLKVEPIYKAVNAIRLNKPAIHKIYDRENLVGLNSFKKKKKSKVILFTPRGKKFDQKLAYKLSKLDQIIFICGRYEGVDERVAQKIADMEISIGDYDLMGGELPAMVAIETISRLVPGVLGKPQLLKERISKTGGFLEYAQYTRPEVFSPHCLTPRVKQCEWRVPKVLLSGKQKEINEWKNAHGKVIE</sequence>
<evidence type="ECO:0000256" key="4">
    <source>
        <dbReference type="ARBA" id="ARBA00011738"/>
    </source>
</evidence>
<evidence type="ECO:0000256" key="8">
    <source>
        <dbReference type="ARBA" id="ARBA00022603"/>
    </source>
</evidence>
<organism evidence="19 20">
    <name type="scientific">Candidatus Staskawiczbacteria bacterium RIFOXYB1_FULL_37_44</name>
    <dbReference type="NCBI Taxonomy" id="1802223"/>
    <lineage>
        <taxon>Bacteria</taxon>
        <taxon>Candidatus Staskawicziibacteriota</taxon>
    </lineage>
</organism>
<evidence type="ECO:0000256" key="7">
    <source>
        <dbReference type="ARBA" id="ARBA00022490"/>
    </source>
</evidence>
<comment type="caution">
    <text evidence="19">The sequence shown here is derived from an EMBL/GenBank/DDBJ whole genome shotgun (WGS) entry which is preliminary data.</text>
</comment>
<dbReference type="EMBL" id="MHPJ01000009">
    <property type="protein sequence ID" value="OGZ79066.1"/>
    <property type="molecule type" value="Genomic_DNA"/>
</dbReference>
<evidence type="ECO:0000256" key="15">
    <source>
        <dbReference type="HAMAP-Rule" id="MF_00605"/>
    </source>
</evidence>
<evidence type="ECO:0000256" key="10">
    <source>
        <dbReference type="ARBA" id="ARBA00022691"/>
    </source>
</evidence>
<evidence type="ECO:0000256" key="17">
    <source>
        <dbReference type="RuleBase" id="RU003464"/>
    </source>
</evidence>
<comment type="catalytic activity">
    <reaction evidence="14 15 17">
        <text>guanosine(37) in tRNA + S-adenosyl-L-methionine = N(1)-methylguanosine(37) in tRNA + S-adenosyl-L-homocysteine + H(+)</text>
        <dbReference type="Rhea" id="RHEA:36899"/>
        <dbReference type="Rhea" id="RHEA-COMP:10145"/>
        <dbReference type="Rhea" id="RHEA-COMP:10147"/>
        <dbReference type="ChEBI" id="CHEBI:15378"/>
        <dbReference type="ChEBI" id="CHEBI:57856"/>
        <dbReference type="ChEBI" id="CHEBI:59789"/>
        <dbReference type="ChEBI" id="CHEBI:73542"/>
        <dbReference type="ChEBI" id="CHEBI:74269"/>
        <dbReference type="EC" id="2.1.1.228"/>
    </reaction>
</comment>
<keyword evidence="11 15" id="KW-0819">tRNA processing</keyword>
<dbReference type="GO" id="GO:0002939">
    <property type="term" value="P:tRNA N1-guanine methylation"/>
    <property type="evidence" value="ECO:0007669"/>
    <property type="project" value="TreeGrafter"/>
</dbReference>
<dbReference type="Pfam" id="PF01746">
    <property type="entry name" value="tRNA_m1G_MT"/>
    <property type="match status" value="1"/>
</dbReference>
<dbReference type="GO" id="GO:0052906">
    <property type="term" value="F:tRNA (guanine(37)-N1)-methyltransferase activity"/>
    <property type="evidence" value="ECO:0007669"/>
    <property type="project" value="UniProtKB-UniRule"/>
</dbReference>
<evidence type="ECO:0000256" key="6">
    <source>
        <dbReference type="ARBA" id="ARBA00014679"/>
    </source>
</evidence>
<keyword evidence="7 15" id="KW-0963">Cytoplasm</keyword>
<dbReference type="NCBIfam" id="TIGR00088">
    <property type="entry name" value="trmD"/>
    <property type="match status" value="1"/>
</dbReference>
<evidence type="ECO:0000256" key="12">
    <source>
        <dbReference type="ARBA" id="ARBA00029736"/>
    </source>
</evidence>
<proteinExistence type="inferred from homology"/>
<evidence type="ECO:0000256" key="3">
    <source>
        <dbReference type="ARBA" id="ARBA00007630"/>
    </source>
</evidence>
<dbReference type="InterPro" id="IPR016009">
    <property type="entry name" value="tRNA_MeTrfase_TRMD/TRM10"/>
</dbReference>
<evidence type="ECO:0000313" key="19">
    <source>
        <dbReference type="EMBL" id="OGZ79066.1"/>
    </source>
</evidence>
<evidence type="ECO:0000256" key="2">
    <source>
        <dbReference type="ARBA" id="ARBA00004496"/>
    </source>
</evidence>
<feature type="binding site" evidence="15 16">
    <location>
        <position position="134"/>
    </location>
    <ligand>
        <name>S-adenosyl-L-methionine</name>
        <dbReference type="ChEBI" id="CHEBI:59789"/>
    </ligand>
</feature>
<dbReference type="Gene3D" id="3.40.1280.10">
    <property type="match status" value="1"/>
</dbReference>